<dbReference type="Proteomes" id="UP000451386">
    <property type="component" value="Unassembled WGS sequence"/>
</dbReference>
<reference evidence="2 5" key="2">
    <citation type="journal article" date="2019" name="Nat. Med.">
        <title>A library of human gut bacterial isolates paired with longitudinal multiomics data enables mechanistic microbiome research.</title>
        <authorList>
            <person name="Poyet M."/>
            <person name="Groussin M."/>
            <person name="Gibbons S.M."/>
            <person name="Avila-Pacheco J."/>
            <person name="Jiang X."/>
            <person name="Kearney S.M."/>
            <person name="Perrotta A.R."/>
            <person name="Berdy B."/>
            <person name="Zhao S."/>
            <person name="Lieberman T.D."/>
            <person name="Swanson P.K."/>
            <person name="Smith M."/>
            <person name="Roesemann S."/>
            <person name="Alexander J.E."/>
            <person name="Rich S.A."/>
            <person name="Livny J."/>
            <person name="Vlamakis H."/>
            <person name="Clish C."/>
            <person name="Bullock K."/>
            <person name="Deik A."/>
            <person name="Scott J."/>
            <person name="Pierce K.A."/>
            <person name="Xavier R.J."/>
            <person name="Alm E.J."/>
        </authorList>
    </citation>
    <scope>NUCLEOTIDE SEQUENCE [LARGE SCALE GENOMIC DNA]</scope>
    <source>
        <strain evidence="2 5">BIOML-A13</strain>
    </source>
</reference>
<dbReference type="Proteomes" id="UP000283727">
    <property type="component" value="Unassembled WGS sequence"/>
</dbReference>
<evidence type="ECO:0000313" key="4">
    <source>
        <dbReference type="Proteomes" id="UP000283727"/>
    </source>
</evidence>
<accession>A0A415C4F2</accession>
<name>A0A415C4F2_BIFBI</name>
<proteinExistence type="predicted"/>
<evidence type="ECO:0000256" key="1">
    <source>
        <dbReference type="SAM" id="Phobius"/>
    </source>
</evidence>
<comment type="caution">
    <text evidence="3">The sequence shown here is derived from an EMBL/GenBank/DDBJ whole genome shotgun (WGS) entry which is preliminary data.</text>
</comment>
<keyword evidence="1" id="KW-0472">Membrane</keyword>
<evidence type="ECO:0000313" key="3">
    <source>
        <dbReference type="EMBL" id="RHJ23318.1"/>
    </source>
</evidence>
<evidence type="ECO:0000313" key="2">
    <source>
        <dbReference type="EMBL" id="KAB7486391.1"/>
    </source>
</evidence>
<keyword evidence="1" id="KW-1133">Transmembrane helix</keyword>
<reference evidence="3 4" key="1">
    <citation type="submission" date="2018-08" db="EMBL/GenBank/DDBJ databases">
        <title>A genome reference for cultivated species of the human gut microbiota.</title>
        <authorList>
            <person name="Zou Y."/>
            <person name="Xue W."/>
            <person name="Luo G."/>
        </authorList>
    </citation>
    <scope>NUCLEOTIDE SEQUENCE [LARGE SCALE GENOMIC DNA]</scope>
    <source>
        <strain evidence="3 4">AM12-10</strain>
    </source>
</reference>
<dbReference type="AlphaFoldDB" id="A0A415C4F2"/>
<feature type="transmembrane region" description="Helical" evidence="1">
    <location>
        <begin position="21"/>
        <end position="41"/>
    </location>
</feature>
<evidence type="ECO:0000313" key="5">
    <source>
        <dbReference type="Proteomes" id="UP000451386"/>
    </source>
</evidence>
<protein>
    <submittedName>
        <fullName evidence="3">Uncharacterized protein</fullName>
    </submittedName>
</protein>
<dbReference type="EMBL" id="WDOP01000006">
    <property type="protein sequence ID" value="KAB7486391.1"/>
    <property type="molecule type" value="Genomic_DNA"/>
</dbReference>
<keyword evidence="1" id="KW-0812">Transmembrane</keyword>
<dbReference type="EMBL" id="QRLR01000003">
    <property type="protein sequence ID" value="RHJ23318.1"/>
    <property type="molecule type" value="Genomic_DNA"/>
</dbReference>
<organism evidence="3 4">
    <name type="scientific">Bifidobacterium bifidum</name>
    <dbReference type="NCBI Taxonomy" id="1681"/>
    <lineage>
        <taxon>Bacteria</taxon>
        <taxon>Bacillati</taxon>
        <taxon>Actinomycetota</taxon>
        <taxon>Actinomycetes</taxon>
        <taxon>Bifidobacteriales</taxon>
        <taxon>Bifidobacteriaceae</taxon>
        <taxon>Bifidobacterium</taxon>
    </lineage>
</organism>
<gene>
    <name evidence="3" type="ORF">DW137_06190</name>
    <name evidence="2" type="ORF">GBA83_07760</name>
</gene>
<sequence>MPNQSASEDGIIIRADSRTTLTVVALAALSAAYPVIAANLLSVSNVSFELFRARLSDNIGAGFHDSHQRFTMWTAAA</sequence>